<dbReference type="InterPro" id="IPR051980">
    <property type="entry name" value="WD_repeat_MORG1"/>
</dbReference>
<dbReference type="FunFam" id="2.130.10.10:FF:000273">
    <property type="entry name" value="WD repeat domain-containing protein 83"/>
    <property type="match status" value="1"/>
</dbReference>
<comment type="similarity">
    <text evidence="5">Belongs to the WD repeat MORG1 family.</text>
</comment>
<keyword evidence="8" id="KW-1185">Reference proteome</keyword>
<protein>
    <submittedName>
        <fullName evidence="7">Uncharacterized protein</fullName>
    </submittedName>
</protein>
<name>A0A0D3F661_9ORYZ</name>
<dbReference type="Proteomes" id="UP000026960">
    <property type="component" value="Chromosome 2"/>
</dbReference>
<dbReference type="EnsemblPlants" id="OBART02G19790.1">
    <property type="protein sequence ID" value="OBART02G19790.1"/>
    <property type="gene ID" value="OBART02G19790"/>
</dbReference>
<dbReference type="Pfam" id="PF00400">
    <property type="entry name" value="WD40"/>
    <property type="match status" value="6"/>
</dbReference>
<evidence type="ECO:0000256" key="5">
    <source>
        <dbReference type="ARBA" id="ARBA00038145"/>
    </source>
</evidence>
<evidence type="ECO:0000313" key="7">
    <source>
        <dbReference type="EnsemblPlants" id="OBART02G19790.1"/>
    </source>
</evidence>
<dbReference type="AlphaFoldDB" id="A0A0D3F661"/>
<feature type="repeat" description="WD" evidence="6">
    <location>
        <begin position="146"/>
        <end position="178"/>
    </location>
</feature>
<evidence type="ECO:0000256" key="4">
    <source>
        <dbReference type="ARBA" id="ARBA00022737"/>
    </source>
</evidence>
<dbReference type="CDD" id="cd00200">
    <property type="entry name" value="WD40"/>
    <property type="match status" value="1"/>
</dbReference>
<dbReference type="InterPro" id="IPR036322">
    <property type="entry name" value="WD40_repeat_dom_sf"/>
</dbReference>
<keyword evidence="2" id="KW-0963">Cytoplasm</keyword>
<dbReference type="GO" id="GO:0071013">
    <property type="term" value="C:catalytic step 2 spliceosome"/>
    <property type="evidence" value="ECO:0007669"/>
    <property type="project" value="TreeGrafter"/>
</dbReference>
<sequence>MGDRTNTFWPARRTPLNTLANAKKHSPDSALDDPLWFRGSPLTPLDGRNLYGTANILDTNTTTGALGAVLAVRFNRDGNYCLSCGKDRIIRLWNPHTGALVKPYKSHGREVRDVNSSSDNAKLVSCGGDRQVFYWDVASARVIRKFRGHNSEINSVKFNEFNTVVVSAGYDRTVRAFDCRSQSSDPIQTIDTFQDSVMSVNLTNTEIIAGSVDGTVRTFDIRMGRETVDNLGHPVNCISLSNDRNCLLANCLDSTVRLLDKSTGELLQEYKGHICKSFKMDCCLTNDDAFVVGGSEDGYIFFWELVDAPVISSFRAHSSVVTSVSYHPTRACMLTSSVDGTIRVWT</sequence>
<reference evidence="7" key="2">
    <citation type="submission" date="2015-03" db="UniProtKB">
        <authorList>
            <consortium name="EnsemblPlants"/>
        </authorList>
    </citation>
    <scope>IDENTIFICATION</scope>
</reference>
<comment type="subcellular location">
    <subcellularLocation>
        <location evidence="1">Cytoplasm</location>
    </subcellularLocation>
</comment>
<proteinExistence type="inferred from homology"/>
<dbReference type="PROSITE" id="PS50082">
    <property type="entry name" value="WD_REPEATS_2"/>
    <property type="match status" value="4"/>
</dbReference>
<dbReference type="HOGENOM" id="CLU_000288_57_1_1"/>
<reference evidence="7" key="1">
    <citation type="journal article" date="2009" name="Rice">
        <title>De Novo Next Generation Sequencing of Plant Genomes.</title>
        <authorList>
            <person name="Rounsley S."/>
            <person name="Marri P.R."/>
            <person name="Yu Y."/>
            <person name="He R."/>
            <person name="Sisneros N."/>
            <person name="Goicoechea J.L."/>
            <person name="Lee S.J."/>
            <person name="Angelova A."/>
            <person name="Kudrna D."/>
            <person name="Luo M."/>
            <person name="Affourtit J."/>
            <person name="Desany B."/>
            <person name="Knight J."/>
            <person name="Niazi F."/>
            <person name="Egholm M."/>
            <person name="Wing R.A."/>
        </authorList>
    </citation>
    <scope>NUCLEOTIDE SEQUENCE [LARGE SCALE GENOMIC DNA]</scope>
    <source>
        <strain evidence="7">cv. IRGC 105608</strain>
    </source>
</reference>
<evidence type="ECO:0000313" key="8">
    <source>
        <dbReference type="Proteomes" id="UP000026960"/>
    </source>
</evidence>
<dbReference type="eggNOG" id="KOG0316">
    <property type="taxonomic scope" value="Eukaryota"/>
</dbReference>
<dbReference type="PANTHER" id="PTHR22842">
    <property type="entry name" value="WD40 REPEAT PROTEIN"/>
    <property type="match status" value="1"/>
</dbReference>
<accession>A0A0D3F661</accession>
<dbReference type="PROSITE" id="PS50294">
    <property type="entry name" value="WD_REPEATS_REGION"/>
    <property type="match status" value="3"/>
</dbReference>
<evidence type="ECO:0000256" key="2">
    <source>
        <dbReference type="ARBA" id="ARBA00022490"/>
    </source>
</evidence>
<keyword evidence="4" id="KW-0677">Repeat</keyword>
<dbReference type="SMART" id="SM00320">
    <property type="entry name" value="WD40"/>
    <property type="match status" value="7"/>
</dbReference>
<keyword evidence="3 6" id="KW-0853">WD repeat</keyword>
<dbReference type="PaxDb" id="65489-OBART02G19790.1"/>
<evidence type="ECO:0000256" key="3">
    <source>
        <dbReference type="ARBA" id="ARBA00022574"/>
    </source>
</evidence>
<organism evidence="7">
    <name type="scientific">Oryza barthii</name>
    <dbReference type="NCBI Taxonomy" id="65489"/>
    <lineage>
        <taxon>Eukaryota</taxon>
        <taxon>Viridiplantae</taxon>
        <taxon>Streptophyta</taxon>
        <taxon>Embryophyta</taxon>
        <taxon>Tracheophyta</taxon>
        <taxon>Spermatophyta</taxon>
        <taxon>Magnoliopsida</taxon>
        <taxon>Liliopsida</taxon>
        <taxon>Poales</taxon>
        <taxon>Poaceae</taxon>
        <taxon>BOP clade</taxon>
        <taxon>Oryzoideae</taxon>
        <taxon>Oryzeae</taxon>
        <taxon>Oryzinae</taxon>
        <taxon>Oryza</taxon>
    </lineage>
</organism>
<feature type="repeat" description="WD" evidence="6">
    <location>
        <begin position="62"/>
        <end position="103"/>
    </location>
</feature>
<dbReference type="GO" id="GO:0005737">
    <property type="term" value="C:cytoplasm"/>
    <property type="evidence" value="ECO:0007669"/>
    <property type="project" value="UniProtKB-SubCell"/>
</dbReference>
<dbReference type="Gramene" id="OBART02G19790.1">
    <property type="protein sequence ID" value="OBART02G19790.1"/>
    <property type="gene ID" value="OBART02G19790"/>
</dbReference>
<feature type="repeat" description="WD" evidence="6">
    <location>
        <begin position="314"/>
        <end position="346"/>
    </location>
</feature>
<dbReference type="GO" id="GO:0000398">
    <property type="term" value="P:mRNA splicing, via spliceosome"/>
    <property type="evidence" value="ECO:0007669"/>
    <property type="project" value="TreeGrafter"/>
</dbReference>
<dbReference type="InterPro" id="IPR015943">
    <property type="entry name" value="WD40/YVTN_repeat-like_dom_sf"/>
</dbReference>
<dbReference type="STRING" id="65489.A0A0D3F661"/>
<feature type="repeat" description="WD" evidence="6">
    <location>
        <begin position="104"/>
        <end position="145"/>
    </location>
</feature>
<dbReference type="SUPFAM" id="SSF50978">
    <property type="entry name" value="WD40 repeat-like"/>
    <property type="match status" value="1"/>
</dbReference>
<dbReference type="InterPro" id="IPR001680">
    <property type="entry name" value="WD40_rpt"/>
</dbReference>
<dbReference type="PANTHER" id="PTHR22842:SF3">
    <property type="entry name" value="WD REPEAT DOMAIN-CONTAINING PROTEIN 83"/>
    <property type="match status" value="1"/>
</dbReference>
<evidence type="ECO:0000256" key="1">
    <source>
        <dbReference type="ARBA" id="ARBA00004496"/>
    </source>
</evidence>
<evidence type="ECO:0000256" key="6">
    <source>
        <dbReference type="PROSITE-ProRule" id="PRU00221"/>
    </source>
</evidence>
<dbReference type="Gene3D" id="2.130.10.10">
    <property type="entry name" value="YVTN repeat-like/Quinoprotein amine dehydrogenase"/>
    <property type="match status" value="1"/>
</dbReference>